<evidence type="ECO:0000313" key="3">
    <source>
        <dbReference type="EMBL" id="KAK7350022.1"/>
    </source>
</evidence>
<evidence type="ECO:0000256" key="2">
    <source>
        <dbReference type="SAM" id="Phobius"/>
    </source>
</evidence>
<keyword evidence="2" id="KW-1133">Transmembrane helix</keyword>
<sequence>MHGPVEDPYPGGLKHATPSPGLGSYLRRSASVWLSTTGMSYGDVMRSRLRHHRLPIFFSIGAFRPPSIGLQNLGAARLMARLNRDRQSGLPMPSRDDFITGGIPQAKGEASSTFPTLSNHQVKFEVLLMLWPMVVLLVVANSPLSFCHLVTPIWRWLRCRPRHPSWRTNLRSPLIASVQSSVGCDR</sequence>
<dbReference type="Proteomes" id="UP001367508">
    <property type="component" value="Unassembled WGS sequence"/>
</dbReference>
<evidence type="ECO:0000313" key="4">
    <source>
        <dbReference type="Proteomes" id="UP001367508"/>
    </source>
</evidence>
<dbReference type="AlphaFoldDB" id="A0AAN9M8X7"/>
<dbReference type="EMBL" id="JAYMYQ010000002">
    <property type="protein sequence ID" value="KAK7350022.1"/>
    <property type="molecule type" value="Genomic_DNA"/>
</dbReference>
<comment type="caution">
    <text evidence="3">The sequence shown here is derived from an EMBL/GenBank/DDBJ whole genome shotgun (WGS) entry which is preliminary data.</text>
</comment>
<feature type="transmembrane region" description="Helical" evidence="2">
    <location>
        <begin position="129"/>
        <end position="157"/>
    </location>
</feature>
<reference evidence="3 4" key="1">
    <citation type="submission" date="2024-01" db="EMBL/GenBank/DDBJ databases">
        <title>The genomes of 5 underutilized Papilionoideae crops provide insights into root nodulation and disease resistanc.</title>
        <authorList>
            <person name="Jiang F."/>
        </authorList>
    </citation>
    <scope>NUCLEOTIDE SEQUENCE [LARGE SCALE GENOMIC DNA]</scope>
    <source>
        <strain evidence="3">LVBAO_FW01</strain>
        <tissue evidence="3">Leaves</tissue>
    </source>
</reference>
<feature type="region of interest" description="Disordered" evidence="1">
    <location>
        <begin position="1"/>
        <end position="20"/>
    </location>
</feature>
<protein>
    <submittedName>
        <fullName evidence="3">Uncharacterized protein</fullName>
    </submittedName>
</protein>
<keyword evidence="2" id="KW-0472">Membrane</keyword>
<accession>A0AAN9M8X7</accession>
<keyword evidence="4" id="KW-1185">Reference proteome</keyword>
<keyword evidence="2" id="KW-0812">Transmembrane</keyword>
<gene>
    <name evidence="3" type="ORF">VNO77_08044</name>
</gene>
<evidence type="ECO:0000256" key="1">
    <source>
        <dbReference type="SAM" id="MobiDB-lite"/>
    </source>
</evidence>
<proteinExistence type="predicted"/>
<name>A0AAN9M8X7_CANGL</name>
<organism evidence="3 4">
    <name type="scientific">Canavalia gladiata</name>
    <name type="common">Sword bean</name>
    <name type="synonym">Dolichos gladiatus</name>
    <dbReference type="NCBI Taxonomy" id="3824"/>
    <lineage>
        <taxon>Eukaryota</taxon>
        <taxon>Viridiplantae</taxon>
        <taxon>Streptophyta</taxon>
        <taxon>Embryophyta</taxon>
        <taxon>Tracheophyta</taxon>
        <taxon>Spermatophyta</taxon>
        <taxon>Magnoliopsida</taxon>
        <taxon>eudicotyledons</taxon>
        <taxon>Gunneridae</taxon>
        <taxon>Pentapetalae</taxon>
        <taxon>rosids</taxon>
        <taxon>fabids</taxon>
        <taxon>Fabales</taxon>
        <taxon>Fabaceae</taxon>
        <taxon>Papilionoideae</taxon>
        <taxon>50 kb inversion clade</taxon>
        <taxon>NPAAA clade</taxon>
        <taxon>indigoferoid/millettioid clade</taxon>
        <taxon>Phaseoleae</taxon>
        <taxon>Canavalia</taxon>
    </lineage>
</organism>